<keyword evidence="4 5" id="KW-0472">Membrane</keyword>
<evidence type="ECO:0000256" key="2">
    <source>
        <dbReference type="ARBA" id="ARBA00022692"/>
    </source>
</evidence>
<comment type="caution">
    <text evidence="6">The sequence shown here is derived from an EMBL/GenBank/DDBJ whole genome shotgun (WGS) entry which is preliminary data.</text>
</comment>
<dbReference type="GO" id="GO:0097037">
    <property type="term" value="P:heme export"/>
    <property type="evidence" value="ECO:0007669"/>
    <property type="project" value="TreeGrafter"/>
</dbReference>
<evidence type="ECO:0000313" key="7">
    <source>
        <dbReference type="Proteomes" id="UP000691718"/>
    </source>
</evidence>
<dbReference type="EMBL" id="CAJQZP010000233">
    <property type="protein sequence ID" value="CAG4950596.1"/>
    <property type="molecule type" value="Genomic_DNA"/>
</dbReference>
<feature type="transmembrane region" description="Helical" evidence="5">
    <location>
        <begin position="80"/>
        <end position="103"/>
    </location>
</feature>
<evidence type="ECO:0000256" key="3">
    <source>
        <dbReference type="ARBA" id="ARBA00022989"/>
    </source>
</evidence>
<dbReference type="AlphaFoldDB" id="A0A8S3WAR7"/>
<dbReference type="GO" id="GO:0020037">
    <property type="term" value="F:heme binding"/>
    <property type="evidence" value="ECO:0007669"/>
    <property type="project" value="TreeGrafter"/>
</dbReference>
<evidence type="ECO:0000256" key="1">
    <source>
        <dbReference type="ARBA" id="ARBA00004141"/>
    </source>
</evidence>
<name>A0A8S3WAR7_PARAO</name>
<dbReference type="Proteomes" id="UP000691718">
    <property type="component" value="Unassembled WGS sequence"/>
</dbReference>
<dbReference type="InterPro" id="IPR049680">
    <property type="entry name" value="FLVCR1-2_SLC49-like"/>
</dbReference>
<gene>
    <name evidence="6" type="ORF">PAPOLLO_LOCUS4245</name>
</gene>
<keyword evidence="2 5" id="KW-0812">Transmembrane</keyword>
<feature type="transmembrane region" description="Helical" evidence="5">
    <location>
        <begin position="43"/>
        <end position="60"/>
    </location>
</feature>
<dbReference type="GO" id="GO:0016020">
    <property type="term" value="C:membrane"/>
    <property type="evidence" value="ECO:0007669"/>
    <property type="project" value="UniProtKB-SubCell"/>
</dbReference>
<comment type="subcellular location">
    <subcellularLocation>
        <location evidence="1">Membrane</location>
        <topology evidence="1">Multi-pass membrane protein</topology>
    </subcellularLocation>
</comment>
<keyword evidence="7" id="KW-1185">Reference proteome</keyword>
<dbReference type="GO" id="GO:0015232">
    <property type="term" value="F:heme transmembrane transporter activity"/>
    <property type="evidence" value="ECO:0007669"/>
    <property type="project" value="TreeGrafter"/>
</dbReference>
<dbReference type="OrthoDB" id="422206at2759"/>
<proteinExistence type="predicted"/>
<evidence type="ECO:0000256" key="4">
    <source>
        <dbReference type="ARBA" id="ARBA00023136"/>
    </source>
</evidence>
<organism evidence="6 7">
    <name type="scientific">Parnassius apollo</name>
    <name type="common">Apollo butterfly</name>
    <name type="synonym">Papilio apollo</name>
    <dbReference type="NCBI Taxonomy" id="110799"/>
    <lineage>
        <taxon>Eukaryota</taxon>
        <taxon>Metazoa</taxon>
        <taxon>Ecdysozoa</taxon>
        <taxon>Arthropoda</taxon>
        <taxon>Hexapoda</taxon>
        <taxon>Insecta</taxon>
        <taxon>Pterygota</taxon>
        <taxon>Neoptera</taxon>
        <taxon>Endopterygota</taxon>
        <taxon>Lepidoptera</taxon>
        <taxon>Glossata</taxon>
        <taxon>Ditrysia</taxon>
        <taxon>Papilionoidea</taxon>
        <taxon>Papilionidae</taxon>
        <taxon>Parnassiinae</taxon>
        <taxon>Parnassini</taxon>
        <taxon>Parnassius</taxon>
        <taxon>Parnassius</taxon>
    </lineage>
</organism>
<evidence type="ECO:0000256" key="5">
    <source>
        <dbReference type="SAM" id="Phobius"/>
    </source>
</evidence>
<dbReference type="PANTHER" id="PTHR10924:SF4">
    <property type="entry name" value="GH15861P"/>
    <property type="match status" value="1"/>
</dbReference>
<reference evidence="6" key="1">
    <citation type="submission" date="2021-04" db="EMBL/GenBank/DDBJ databases">
        <authorList>
            <person name="Tunstrom K."/>
        </authorList>
    </citation>
    <scope>NUCLEOTIDE SEQUENCE</scope>
</reference>
<keyword evidence="3 5" id="KW-1133">Transmembrane helix</keyword>
<dbReference type="PANTHER" id="PTHR10924">
    <property type="entry name" value="MAJOR FACILITATOR SUPERFAMILY PROTEIN-RELATED"/>
    <property type="match status" value="1"/>
</dbReference>
<protein>
    <submittedName>
        <fullName evidence="6">(apollo) hypothetical protein</fullName>
    </submittedName>
</protein>
<evidence type="ECO:0000313" key="6">
    <source>
        <dbReference type="EMBL" id="CAG4950596.1"/>
    </source>
</evidence>
<sequence length="121" mass="13747">MVEPTWLSPYEGSVQKSKLAGSVIGGLSPDKILMNYKVYKSRWVMLAVFVLYSASNSLQWTQYTIIQDIVVRYYGVPSTVVSWTSIVYMITYVPLIFPASWLLDKTVSLIDSKIKLTNKNL</sequence>
<accession>A0A8S3WAR7</accession>